<dbReference type="Pfam" id="PF00933">
    <property type="entry name" value="Glyco_hydro_3"/>
    <property type="match status" value="1"/>
</dbReference>
<name>Q0CE57_ASPTN</name>
<reference evidence="14" key="1">
    <citation type="submission" date="2005-09" db="EMBL/GenBank/DDBJ databases">
        <title>Annotation of the Aspergillus terreus NIH2624 genome.</title>
        <authorList>
            <person name="Birren B.W."/>
            <person name="Lander E.S."/>
            <person name="Galagan J.E."/>
            <person name="Nusbaum C."/>
            <person name="Devon K."/>
            <person name="Henn M."/>
            <person name="Ma L.-J."/>
            <person name="Jaffe D.B."/>
            <person name="Butler J."/>
            <person name="Alvarez P."/>
            <person name="Gnerre S."/>
            <person name="Grabherr M."/>
            <person name="Kleber M."/>
            <person name="Mauceli E.W."/>
            <person name="Brockman W."/>
            <person name="Rounsley S."/>
            <person name="Young S.K."/>
            <person name="LaButti K."/>
            <person name="Pushparaj V."/>
            <person name="DeCaprio D."/>
            <person name="Crawford M."/>
            <person name="Koehrsen M."/>
            <person name="Engels R."/>
            <person name="Montgomery P."/>
            <person name="Pearson M."/>
            <person name="Howarth C."/>
            <person name="Larson L."/>
            <person name="Luoma S."/>
            <person name="White J."/>
            <person name="Alvarado L."/>
            <person name="Kodira C.D."/>
            <person name="Zeng Q."/>
            <person name="Oleary S."/>
            <person name="Yandava C."/>
            <person name="Denning D.W."/>
            <person name="Nierman W.C."/>
            <person name="Milne T."/>
            <person name="Madden K."/>
        </authorList>
    </citation>
    <scope>NUCLEOTIDE SEQUENCE [LARGE SCALE GENOMIC DNA]</scope>
    <source>
        <strain evidence="14">NIH 2624 / FGSC A1156</strain>
    </source>
</reference>
<evidence type="ECO:0000256" key="6">
    <source>
        <dbReference type="ARBA" id="ARBA00023001"/>
    </source>
</evidence>
<dbReference type="EC" id="3.2.1.21" evidence="4"/>
<comment type="catalytic activity">
    <reaction evidence="1">
        <text>Hydrolysis of terminal, non-reducing beta-D-glucosyl residues with release of beta-D-glucose.</text>
        <dbReference type="EC" id="3.2.1.21"/>
    </reaction>
</comment>
<evidence type="ECO:0000256" key="2">
    <source>
        <dbReference type="ARBA" id="ARBA00004987"/>
    </source>
</evidence>
<dbReference type="Pfam" id="PF14310">
    <property type="entry name" value="Fn3-like"/>
    <property type="match status" value="1"/>
</dbReference>
<dbReference type="PANTHER" id="PTHR42715">
    <property type="entry name" value="BETA-GLUCOSIDASE"/>
    <property type="match status" value="1"/>
</dbReference>
<keyword evidence="6" id="KW-0136">Cellulose degradation</keyword>
<dbReference type="STRING" id="341663.Q0CE57"/>
<evidence type="ECO:0000256" key="3">
    <source>
        <dbReference type="ARBA" id="ARBA00005336"/>
    </source>
</evidence>
<dbReference type="PANTHER" id="PTHR42715:SF10">
    <property type="entry name" value="BETA-GLUCOSIDASE"/>
    <property type="match status" value="1"/>
</dbReference>
<dbReference type="Gene3D" id="3.20.20.300">
    <property type="entry name" value="Glycoside hydrolase, family 3, N-terminal domain"/>
    <property type="match status" value="1"/>
</dbReference>
<dbReference type="EMBL" id="CH476605">
    <property type="protein sequence ID" value="EAU31200.1"/>
    <property type="molecule type" value="Genomic_DNA"/>
</dbReference>
<dbReference type="InterPro" id="IPR001764">
    <property type="entry name" value="Glyco_hydro_3_N"/>
</dbReference>
<evidence type="ECO:0000256" key="5">
    <source>
        <dbReference type="ARBA" id="ARBA00022801"/>
    </source>
</evidence>
<dbReference type="FunFam" id="3.40.50.1700:FF:000009">
    <property type="entry name" value="Periplasmic beta-glucosidase"/>
    <property type="match status" value="1"/>
</dbReference>
<dbReference type="Pfam" id="PF01915">
    <property type="entry name" value="Glyco_hydro_3_C"/>
    <property type="match status" value="1"/>
</dbReference>
<evidence type="ECO:0000256" key="9">
    <source>
        <dbReference type="ARBA" id="ARBA00023295"/>
    </source>
</evidence>
<dbReference type="eggNOG" id="ENOG502QQ55">
    <property type="taxonomic scope" value="Eukaryota"/>
</dbReference>
<evidence type="ECO:0000256" key="7">
    <source>
        <dbReference type="ARBA" id="ARBA00023180"/>
    </source>
</evidence>
<feature type="domain" description="Fibronectin type III-like" evidence="12">
    <location>
        <begin position="713"/>
        <end position="782"/>
    </location>
</feature>
<protein>
    <recommendedName>
        <fullName evidence="4">beta-glucosidase</fullName>
        <ecNumber evidence="4">3.2.1.21</ecNumber>
    </recommendedName>
</protein>
<keyword evidence="9" id="KW-0326">Glycosidase</keyword>
<accession>Q0CE57</accession>
<comment type="pathway">
    <text evidence="2">Glycan metabolism; cellulose degradation.</text>
</comment>
<dbReference type="OrthoDB" id="2123594at2759"/>
<dbReference type="SUPFAM" id="SSF52279">
    <property type="entry name" value="Beta-D-glucan exohydrolase, C-terminal domain"/>
    <property type="match status" value="1"/>
</dbReference>
<gene>
    <name evidence="13" type="ORF">ATEG_08027</name>
</gene>
<keyword evidence="8" id="KW-0119">Carbohydrate metabolism</keyword>
<dbReference type="HOGENOM" id="CLU_004542_5_1_1"/>
<proteinExistence type="inferred from homology"/>
<dbReference type="AlphaFoldDB" id="Q0CE57"/>
<dbReference type="GeneID" id="4353348"/>
<evidence type="ECO:0000256" key="8">
    <source>
        <dbReference type="ARBA" id="ARBA00023277"/>
    </source>
</evidence>
<dbReference type="InterPro" id="IPR036962">
    <property type="entry name" value="Glyco_hydro_3_N_sf"/>
</dbReference>
<dbReference type="Gene3D" id="2.60.40.10">
    <property type="entry name" value="Immunoglobulins"/>
    <property type="match status" value="1"/>
</dbReference>
<dbReference type="PRINTS" id="PR00133">
    <property type="entry name" value="GLHYDRLASE3"/>
</dbReference>
<evidence type="ECO:0000256" key="10">
    <source>
        <dbReference type="ARBA" id="ARBA00023326"/>
    </source>
</evidence>
<dbReference type="SMART" id="SM01217">
    <property type="entry name" value="Fn3_like"/>
    <property type="match status" value="1"/>
</dbReference>
<dbReference type="InterPro" id="IPR050288">
    <property type="entry name" value="Cellulose_deg_GH3"/>
</dbReference>
<dbReference type="InterPro" id="IPR036881">
    <property type="entry name" value="Glyco_hydro_3_C_sf"/>
</dbReference>
<dbReference type="RefSeq" id="XP_001216648.1">
    <property type="nucleotide sequence ID" value="XM_001216648.1"/>
</dbReference>
<sequence>MRLTECLFVCLTGCSLASVVPHGQTVLHLPGEIPPRNPPIVNPIRAPYQDPKQPTWLRVEDLLSRMPMREKMAQLMQGELEKWVDFTTGEFNISGMKDHMFYHSGMLRVSHPLTTAEISHQGAHLLQDWIMNDTSLSLPAIVQCEGLHGLGVPNATIFTSPIGLGASWNPELVEQAAQIIGQEARALGITQVFAPSADLARDPRHGRVEESMSEDPYLAGEMVAHFVQGLWKNKVASIVKHLVAYGNSEQGINMGPVHGGERELRTTYLPPFRKAIEAGAFTVMTSYNSYDGIPSVMNKHLLTDILRGEWDFQYWTTTDYGAPNRLCTAFKMCRDNPIDAEAITMKIFPAGQDTEGGGSFNFDSIPDLVNDGTLDIAIVDEAVRRVLRAKFDMGLFEDPFPAAAPEDWPNLIHTDKALEVAKQLDLESIVLLENHDNTLPLKDDIGSIAVIGPFADTVNYGDYTMSRPRGVTPLDGIRSRASQGVHVKHAKGCEAWSNDESGIHEATELAKSSDVAVVVVGTWTRSLEGQQEGLNATTGEAYDTNDLGLVGAQRLLVQKVAETGVPTIVVFSSGKPIVEPWISNATAALLQQFYTSEQGGEALADVLFGKYNPSGRLPLTFPRDVGSLPVVYDYLDSGRADDEPGHINDDGSIEFGRTYVTGTPLPWYEFGYGQSYSTFEYSKVEVDRKHVRKTDTITVSVQIENTSDRDGVEVVQLYVADPVSSVVTPNKQLRAFQKVFIKARETATVMLDLKVREIGLWDLDMKYVVEPGEFVAYVGRSAGDLKGGVSFYVD</sequence>
<organism evidence="13 14">
    <name type="scientific">Aspergillus terreus (strain NIH 2624 / FGSC A1156)</name>
    <dbReference type="NCBI Taxonomy" id="341663"/>
    <lineage>
        <taxon>Eukaryota</taxon>
        <taxon>Fungi</taxon>
        <taxon>Dikarya</taxon>
        <taxon>Ascomycota</taxon>
        <taxon>Pezizomycotina</taxon>
        <taxon>Eurotiomycetes</taxon>
        <taxon>Eurotiomycetidae</taxon>
        <taxon>Eurotiales</taxon>
        <taxon>Aspergillaceae</taxon>
        <taxon>Aspergillus</taxon>
        <taxon>Aspergillus subgen. Circumdati</taxon>
    </lineage>
</organism>
<keyword evidence="10" id="KW-0624">Polysaccharide degradation</keyword>
<dbReference type="InterPro" id="IPR002772">
    <property type="entry name" value="Glyco_hydro_3_C"/>
</dbReference>
<comment type="similarity">
    <text evidence="3">Belongs to the glycosyl hydrolase 3 family.</text>
</comment>
<dbReference type="GO" id="GO:0030245">
    <property type="term" value="P:cellulose catabolic process"/>
    <property type="evidence" value="ECO:0007669"/>
    <property type="project" value="UniProtKB-KW"/>
</dbReference>
<dbReference type="VEuPathDB" id="FungiDB:ATEG_08027"/>
<dbReference type="InterPro" id="IPR026891">
    <property type="entry name" value="Fn3-like"/>
</dbReference>
<keyword evidence="11" id="KW-0732">Signal</keyword>
<evidence type="ECO:0000313" key="13">
    <source>
        <dbReference type="EMBL" id="EAU31200.1"/>
    </source>
</evidence>
<evidence type="ECO:0000256" key="11">
    <source>
        <dbReference type="SAM" id="SignalP"/>
    </source>
</evidence>
<dbReference type="Gene3D" id="3.40.50.1700">
    <property type="entry name" value="Glycoside hydrolase family 3 C-terminal domain"/>
    <property type="match status" value="1"/>
</dbReference>
<evidence type="ECO:0000256" key="1">
    <source>
        <dbReference type="ARBA" id="ARBA00000448"/>
    </source>
</evidence>
<keyword evidence="7" id="KW-0325">Glycoprotein</keyword>
<evidence type="ECO:0000256" key="4">
    <source>
        <dbReference type="ARBA" id="ARBA00012744"/>
    </source>
</evidence>
<feature type="chain" id="PRO_5004170210" description="beta-glucosidase" evidence="11">
    <location>
        <begin position="18"/>
        <end position="794"/>
    </location>
</feature>
<dbReference type="FunFam" id="2.60.40.10:FF:000495">
    <property type="entry name" value="Periplasmic beta-glucosidase"/>
    <property type="match status" value="1"/>
</dbReference>
<feature type="signal peptide" evidence="11">
    <location>
        <begin position="1"/>
        <end position="17"/>
    </location>
</feature>
<dbReference type="InterPro" id="IPR013783">
    <property type="entry name" value="Ig-like_fold"/>
</dbReference>
<dbReference type="SUPFAM" id="SSF51445">
    <property type="entry name" value="(Trans)glycosidases"/>
    <property type="match status" value="1"/>
</dbReference>
<evidence type="ECO:0000313" key="14">
    <source>
        <dbReference type="Proteomes" id="UP000007963"/>
    </source>
</evidence>
<keyword evidence="5" id="KW-0378">Hydrolase</keyword>
<dbReference type="Proteomes" id="UP000007963">
    <property type="component" value="Unassembled WGS sequence"/>
</dbReference>
<dbReference type="GO" id="GO:0008422">
    <property type="term" value="F:beta-glucosidase activity"/>
    <property type="evidence" value="ECO:0007669"/>
    <property type="project" value="UniProtKB-EC"/>
</dbReference>
<dbReference type="InterPro" id="IPR017853">
    <property type="entry name" value="GH"/>
</dbReference>
<evidence type="ECO:0000259" key="12">
    <source>
        <dbReference type="SMART" id="SM01217"/>
    </source>
</evidence>